<feature type="region of interest" description="Disordered" evidence="1">
    <location>
        <begin position="53"/>
        <end position="129"/>
    </location>
</feature>
<evidence type="ECO:0000313" key="2">
    <source>
        <dbReference type="EMBL" id="KYM86226.1"/>
    </source>
</evidence>
<reference evidence="2 3" key="1">
    <citation type="submission" date="2015-09" db="EMBL/GenBank/DDBJ databases">
        <title>Atta colombica WGS genome.</title>
        <authorList>
            <person name="Nygaard S."/>
            <person name="Hu H."/>
            <person name="Boomsma J."/>
            <person name="Zhang G."/>
        </authorList>
    </citation>
    <scope>NUCLEOTIDE SEQUENCE [LARGE SCALE GENOMIC DNA]</scope>
    <source>
        <strain evidence="2">Treedump-2</strain>
        <tissue evidence="2">Whole body</tissue>
    </source>
</reference>
<organism evidence="2 3">
    <name type="scientific">Atta colombica</name>
    <dbReference type="NCBI Taxonomy" id="520822"/>
    <lineage>
        <taxon>Eukaryota</taxon>
        <taxon>Metazoa</taxon>
        <taxon>Ecdysozoa</taxon>
        <taxon>Arthropoda</taxon>
        <taxon>Hexapoda</taxon>
        <taxon>Insecta</taxon>
        <taxon>Pterygota</taxon>
        <taxon>Neoptera</taxon>
        <taxon>Endopterygota</taxon>
        <taxon>Hymenoptera</taxon>
        <taxon>Apocrita</taxon>
        <taxon>Aculeata</taxon>
        <taxon>Formicoidea</taxon>
        <taxon>Formicidae</taxon>
        <taxon>Myrmicinae</taxon>
        <taxon>Atta</taxon>
    </lineage>
</organism>
<gene>
    <name evidence="2" type="ORF">ALC53_04193</name>
</gene>
<dbReference type="EMBL" id="KQ976444">
    <property type="protein sequence ID" value="KYM86226.1"/>
    <property type="molecule type" value="Genomic_DNA"/>
</dbReference>
<protein>
    <submittedName>
        <fullName evidence="2">Uncharacterized protein</fullName>
    </submittedName>
</protein>
<proteinExistence type="predicted"/>
<sequence length="129" mass="14409">MKCQELGTLDTARTRQSGSDKLTGFRNHNGPFLHTHLVRSTCGAYVIYNSQRNGAESKSEVVKKKRDQKRSGAERSRRRGRGTAARRSSGRHRERGKDGWPSSGHGQDARRLPGLPLDPPRFVLSNGTR</sequence>
<evidence type="ECO:0000256" key="1">
    <source>
        <dbReference type="SAM" id="MobiDB-lite"/>
    </source>
</evidence>
<keyword evidence="3" id="KW-1185">Reference proteome</keyword>
<dbReference type="Proteomes" id="UP000078540">
    <property type="component" value="Unassembled WGS sequence"/>
</dbReference>
<feature type="region of interest" description="Disordered" evidence="1">
    <location>
        <begin position="1"/>
        <end position="31"/>
    </location>
</feature>
<evidence type="ECO:0000313" key="3">
    <source>
        <dbReference type="Proteomes" id="UP000078540"/>
    </source>
</evidence>
<accession>A0A195BMH0</accession>
<name>A0A195BMH0_9HYME</name>
<dbReference type="AlphaFoldDB" id="A0A195BMH0"/>